<evidence type="ECO:0000259" key="2">
    <source>
        <dbReference type="PROSITE" id="PS50157"/>
    </source>
</evidence>
<organism evidence="3 4">
    <name type="scientific">Drosophila busckii</name>
    <name type="common">Fruit fly</name>
    <dbReference type="NCBI Taxonomy" id="30019"/>
    <lineage>
        <taxon>Eukaryota</taxon>
        <taxon>Metazoa</taxon>
        <taxon>Ecdysozoa</taxon>
        <taxon>Arthropoda</taxon>
        <taxon>Hexapoda</taxon>
        <taxon>Insecta</taxon>
        <taxon>Pterygota</taxon>
        <taxon>Neoptera</taxon>
        <taxon>Endopterygota</taxon>
        <taxon>Diptera</taxon>
        <taxon>Brachycera</taxon>
        <taxon>Muscomorpha</taxon>
        <taxon>Ephydroidea</taxon>
        <taxon>Drosophilidae</taxon>
        <taxon>Drosophila</taxon>
    </lineage>
</organism>
<evidence type="ECO:0000313" key="3">
    <source>
        <dbReference type="EMBL" id="ALC41114.1"/>
    </source>
</evidence>
<dbReference type="SMR" id="A0A0M4EDN1"/>
<dbReference type="Gene3D" id="3.30.160.60">
    <property type="entry name" value="Classic Zinc Finger"/>
    <property type="match status" value="1"/>
</dbReference>
<evidence type="ECO:0000256" key="1">
    <source>
        <dbReference type="PROSITE-ProRule" id="PRU00042"/>
    </source>
</evidence>
<dbReference type="InterPro" id="IPR036236">
    <property type="entry name" value="Znf_C2H2_sf"/>
</dbReference>
<dbReference type="PROSITE" id="PS50157">
    <property type="entry name" value="ZINC_FINGER_C2H2_2"/>
    <property type="match status" value="2"/>
</dbReference>
<feature type="non-terminal residue" evidence="3">
    <location>
        <position position="1"/>
    </location>
</feature>
<dbReference type="SMART" id="SM00355">
    <property type="entry name" value="ZnF_C2H2"/>
    <property type="match status" value="3"/>
</dbReference>
<feature type="domain" description="C2H2-type" evidence="2">
    <location>
        <begin position="83"/>
        <end position="110"/>
    </location>
</feature>
<reference evidence="3 4" key="1">
    <citation type="submission" date="2015-08" db="EMBL/GenBank/DDBJ databases">
        <title>Ancestral chromatin configuration constrains chromatin evolution on differentiating sex chromosomes in Drosophila.</title>
        <authorList>
            <person name="Zhou Q."/>
            <person name="Bachtrog D."/>
        </authorList>
    </citation>
    <scope>NUCLEOTIDE SEQUENCE [LARGE SCALE GENOMIC DNA]</scope>
    <source>
        <tissue evidence="3">Whole larvae</tissue>
    </source>
</reference>
<evidence type="ECO:0000313" key="4">
    <source>
        <dbReference type="Proteomes" id="UP000494163"/>
    </source>
</evidence>
<dbReference type="OMA" id="HQHYKRF"/>
<dbReference type="InterPro" id="IPR013087">
    <property type="entry name" value="Znf_C2H2_type"/>
</dbReference>
<dbReference type="EMBL" id="CP012524">
    <property type="protein sequence ID" value="ALC41114.1"/>
    <property type="molecule type" value="Genomic_DNA"/>
</dbReference>
<keyword evidence="1" id="KW-0863">Zinc-finger</keyword>
<dbReference type="SUPFAM" id="SSF57667">
    <property type="entry name" value="beta-beta-alpha zinc fingers"/>
    <property type="match status" value="1"/>
</dbReference>
<feature type="domain" description="C2H2-type" evidence="2">
    <location>
        <begin position="48"/>
        <end position="76"/>
    </location>
</feature>
<accession>A0A0M4EDN1</accession>
<dbReference type="PROSITE" id="PS00028">
    <property type="entry name" value="ZINC_FINGER_C2H2_1"/>
    <property type="match status" value="2"/>
</dbReference>
<keyword evidence="1" id="KW-0862">Zinc</keyword>
<dbReference type="AlphaFoldDB" id="A0A0M4EDN1"/>
<sequence length="131" mass="15617">HNEQVEHYSIYCFLCQQLFTDIDELQRHLFLHIQQCQQRSQSPKLPSFGCDACGRNLSSEQELQKHRKRFHASTTPRDIVVTYQCDQCDIIYLSLDFLEKHKRLHENGAHTLYNEQHISWQLAKQKYAPRS</sequence>
<dbReference type="Proteomes" id="UP000494163">
    <property type="component" value="Chromosome 2R"/>
</dbReference>
<feature type="non-terminal residue" evidence="3">
    <location>
        <position position="131"/>
    </location>
</feature>
<name>A0A0M4EDN1_DROBS</name>
<gene>
    <name evidence="3" type="ORF">Dbus_chr2Rg693</name>
</gene>
<protein>
    <submittedName>
        <fullName evidence="3">CG12744</fullName>
    </submittedName>
</protein>
<dbReference type="GO" id="GO:0008270">
    <property type="term" value="F:zinc ion binding"/>
    <property type="evidence" value="ECO:0007669"/>
    <property type="project" value="UniProtKB-KW"/>
</dbReference>
<proteinExistence type="predicted"/>
<keyword evidence="1" id="KW-0479">Metal-binding</keyword>
<keyword evidence="4" id="KW-1185">Reference proteome</keyword>
<dbReference type="OrthoDB" id="8922241at2759"/>